<dbReference type="InterPro" id="IPR024384">
    <property type="entry name" value="DUF2742"/>
</dbReference>
<name>A0A1X0CYK6_9MYCO</name>
<evidence type="ECO:0000313" key="1">
    <source>
        <dbReference type="EMBL" id="ORA65193.1"/>
    </source>
</evidence>
<comment type="caution">
    <text evidence="1">The sequence shown here is derived from an EMBL/GenBank/DDBJ whole genome shotgun (WGS) entry which is preliminary data.</text>
</comment>
<evidence type="ECO:0008006" key="3">
    <source>
        <dbReference type="Google" id="ProtNLM"/>
    </source>
</evidence>
<keyword evidence="2" id="KW-1185">Reference proteome</keyword>
<dbReference type="Pfam" id="PF10888">
    <property type="entry name" value="DUF2742"/>
    <property type="match status" value="1"/>
</dbReference>
<evidence type="ECO:0000313" key="2">
    <source>
        <dbReference type="Proteomes" id="UP000192801"/>
    </source>
</evidence>
<organism evidence="1 2">
    <name type="scientific">Mycolicibacterium insubricum</name>
    <dbReference type="NCBI Taxonomy" id="444597"/>
    <lineage>
        <taxon>Bacteria</taxon>
        <taxon>Bacillati</taxon>
        <taxon>Actinomycetota</taxon>
        <taxon>Actinomycetes</taxon>
        <taxon>Mycobacteriales</taxon>
        <taxon>Mycobacteriaceae</taxon>
        <taxon>Mycolicibacterium</taxon>
    </lineage>
</organism>
<gene>
    <name evidence="1" type="ORF">BST26_19100</name>
</gene>
<dbReference type="RefSeq" id="WP_163787735.1">
    <property type="nucleotide sequence ID" value="NZ_AP022618.1"/>
</dbReference>
<accession>A0A1X0CYK6</accession>
<dbReference type="Proteomes" id="UP000192801">
    <property type="component" value="Unassembled WGS sequence"/>
</dbReference>
<proteinExistence type="predicted"/>
<protein>
    <recommendedName>
        <fullName evidence="3">DUF2742 domain-containing protein</fullName>
    </recommendedName>
</protein>
<sequence length="103" mass="10913">MPDSPQVCFAELVAFVTGVLGVNPTVPVPAAGTAAWCALDDADPAKAQAVLLAGLHWGLHLDLLQLARAEASREIACAAPWARWATEKHRGRGTAYIPREKVS</sequence>
<reference evidence="1 2" key="1">
    <citation type="submission" date="2016-12" db="EMBL/GenBank/DDBJ databases">
        <title>The new phylogeny of genus Mycobacterium.</title>
        <authorList>
            <person name="Tortoli E."/>
            <person name="Trovato A."/>
            <person name="Cirillo D.M."/>
        </authorList>
    </citation>
    <scope>NUCLEOTIDE SEQUENCE [LARGE SCALE GENOMIC DNA]</scope>
    <source>
        <strain evidence="1 2">DSM 45130</strain>
    </source>
</reference>
<dbReference type="EMBL" id="MVHS01000066">
    <property type="protein sequence ID" value="ORA65193.1"/>
    <property type="molecule type" value="Genomic_DNA"/>
</dbReference>
<dbReference type="AlphaFoldDB" id="A0A1X0CYK6"/>